<name>A0A9W4WQ21_9GLOM</name>
<dbReference type="EMBL" id="CAMKVN010000089">
    <property type="protein sequence ID" value="CAI2163414.1"/>
    <property type="molecule type" value="Genomic_DNA"/>
</dbReference>
<evidence type="ECO:0000313" key="2">
    <source>
        <dbReference type="Proteomes" id="UP001153678"/>
    </source>
</evidence>
<dbReference type="Proteomes" id="UP001153678">
    <property type="component" value="Unassembled WGS sequence"/>
</dbReference>
<sequence>MYKTYQRNKVLVHAQAIHFGSLSYVLWLKKLLRIYGYNFTFGIEQKISVYKSIRLFPWDLILQFYVTIFPKAIRGKSHILMIIVYIGNGYEIFGIIENFYDYCSNNLLNENICGFKLFIQNDPYFQVVFVLGNINSFDRYNYDSPKYQEFTSEFEYYDNIPINDPKEIENERIVII</sequence>
<reference evidence="1" key="1">
    <citation type="submission" date="2022-08" db="EMBL/GenBank/DDBJ databases">
        <authorList>
            <person name="Kallberg Y."/>
            <person name="Tangrot J."/>
            <person name="Rosling A."/>
        </authorList>
    </citation>
    <scope>NUCLEOTIDE SEQUENCE</scope>
    <source>
        <strain evidence="1">Wild A</strain>
    </source>
</reference>
<dbReference type="OrthoDB" id="2331958at2759"/>
<dbReference type="AlphaFoldDB" id="A0A9W4WQ21"/>
<evidence type="ECO:0000313" key="1">
    <source>
        <dbReference type="EMBL" id="CAI2163414.1"/>
    </source>
</evidence>
<comment type="caution">
    <text evidence="1">The sequence shown here is derived from an EMBL/GenBank/DDBJ whole genome shotgun (WGS) entry which is preliminary data.</text>
</comment>
<protein>
    <submittedName>
        <fullName evidence="1">7567_t:CDS:1</fullName>
    </submittedName>
</protein>
<organism evidence="1 2">
    <name type="scientific">Funneliformis geosporum</name>
    <dbReference type="NCBI Taxonomy" id="1117311"/>
    <lineage>
        <taxon>Eukaryota</taxon>
        <taxon>Fungi</taxon>
        <taxon>Fungi incertae sedis</taxon>
        <taxon>Mucoromycota</taxon>
        <taxon>Glomeromycotina</taxon>
        <taxon>Glomeromycetes</taxon>
        <taxon>Glomerales</taxon>
        <taxon>Glomeraceae</taxon>
        <taxon>Funneliformis</taxon>
    </lineage>
</organism>
<accession>A0A9W4WQ21</accession>
<gene>
    <name evidence="1" type="ORF">FWILDA_LOCUS1056</name>
</gene>
<proteinExistence type="predicted"/>
<keyword evidence="2" id="KW-1185">Reference proteome</keyword>